<dbReference type="PANTHER" id="PTHR33021">
    <property type="entry name" value="BLUE COPPER PROTEIN"/>
    <property type="match status" value="1"/>
</dbReference>
<dbReference type="PROSITE" id="PS51485">
    <property type="entry name" value="PHYTOCYANIN"/>
    <property type="match status" value="1"/>
</dbReference>
<keyword evidence="2" id="KW-0479">Metal-binding</keyword>
<organism evidence="10 12">
    <name type="scientific">Cannabis sativa</name>
    <name type="common">Hemp</name>
    <name type="synonym">Marijuana</name>
    <dbReference type="NCBI Taxonomy" id="3483"/>
    <lineage>
        <taxon>Eukaryota</taxon>
        <taxon>Viridiplantae</taxon>
        <taxon>Streptophyta</taxon>
        <taxon>Embryophyta</taxon>
        <taxon>Tracheophyta</taxon>
        <taxon>Spermatophyta</taxon>
        <taxon>Magnoliopsida</taxon>
        <taxon>eudicotyledons</taxon>
        <taxon>Gunneridae</taxon>
        <taxon>Pentapetalae</taxon>
        <taxon>rosids</taxon>
        <taxon>fabids</taxon>
        <taxon>Rosales</taxon>
        <taxon>Cannabaceae</taxon>
        <taxon>Cannabis</taxon>
    </lineage>
</organism>
<sequence>MEGLRPQSTVKAAIVFILLGSILFRCVSAAATANHSIDWDLNSNLEAWTANTIFHVGDSLVFSYTPVHDVVEVKREDYDACVISHPIKTHNDGNTVVKLNQQGRRYFVCGRQGHCRMGLKLHVLVHPRGADPRSTPHPCAAPEAFFINVFWLVITTILIIFMLSLF</sequence>
<evidence type="ECO:0000313" key="9">
    <source>
        <dbReference type="EMBL" id="KAF4394221.1"/>
    </source>
</evidence>
<dbReference type="GO" id="GO:0005886">
    <property type="term" value="C:plasma membrane"/>
    <property type="evidence" value="ECO:0007669"/>
    <property type="project" value="TreeGrafter"/>
</dbReference>
<evidence type="ECO:0000256" key="6">
    <source>
        <dbReference type="SAM" id="Phobius"/>
    </source>
</evidence>
<dbReference type="SUPFAM" id="SSF49503">
    <property type="entry name" value="Cupredoxins"/>
    <property type="match status" value="1"/>
</dbReference>
<feature type="domain" description="Phytocyanin" evidence="8">
    <location>
        <begin position="33"/>
        <end position="127"/>
    </location>
</feature>
<evidence type="ECO:0000313" key="12">
    <source>
        <dbReference type="Proteomes" id="UP000583929"/>
    </source>
</evidence>
<dbReference type="Pfam" id="PF02298">
    <property type="entry name" value="Cu_bind_like"/>
    <property type="match status" value="1"/>
</dbReference>
<dbReference type="Gene3D" id="2.60.40.420">
    <property type="entry name" value="Cupredoxins - blue copper proteins"/>
    <property type="match status" value="1"/>
</dbReference>
<dbReference type="InterPro" id="IPR008972">
    <property type="entry name" value="Cupredoxin"/>
</dbReference>
<keyword evidence="3" id="KW-0249">Electron transport</keyword>
<evidence type="ECO:0000256" key="1">
    <source>
        <dbReference type="ARBA" id="ARBA00022448"/>
    </source>
</evidence>
<dbReference type="PANTHER" id="PTHR33021:SF499">
    <property type="entry name" value="OS12G0150500 PROTEIN"/>
    <property type="match status" value="1"/>
</dbReference>
<keyword evidence="6" id="KW-1133">Transmembrane helix</keyword>
<comment type="caution">
    <text evidence="10">The sequence shown here is derived from an EMBL/GenBank/DDBJ whole genome shotgun (WGS) entry which is preliminary data.</text>
</comment>
<keyword evidence="6" id="KW-0472">Membrane</keyword>
<evidence type="ECO:0000256" key="3">
    <source>
        <dbReference type="ARBA" id="ARBA00022982"/>
    </source>
</evidence>
<evidence type="ECO:0000256" key="2">
    <source>
        <dbReference type="ARBA" id="ARBA00022723"/>
    </source>
</evidence>
<evidence type="ECO:0000259" key="8">
    <source>
        <dbReference type="PROSITE" id="PS51485"/>
    </source>
</evidence>
<protein>
    <recommendedName>
        <fullName evidence="8">Phytocyanin domain-containing protein</fullName>
    </recommendedName>
</protein>
<dbReference type="CDD" id="cd04216">
    <property type="entry name" value="Phytocyanin"/>
    <property type="match status" value="1"/>
</dbReference>
<dbReference type="InterPro" id="IPR003245">
    <property type="entry name" value="Phytocyanin_dom"/>
</dbReference>
<dbReference type="GO" id="GO:0009055">
    <property type="term" value="F:electron transfer activity"/>
    <property type="evidence" value="ECO:0007669"/>
    <property type="project" value="InterPro"/>
</dbReference>
<proteinExistence type="predicted"/>
<evidence type="ECO:0000256" key="4">
    <source>
        <dbReference type="ARBA" id="ARBA00023008"/>
    </source>
</evidence>
<evidence type="ECO:0000256" key="5">
    <source>
        <dbReference type="ARBA" id="ARBA00023180"/>
    </source>
</evidence>
<accession>A0A7J6IB66</accession>
<keyword evidence="4" id="KW-0186">Copper</keyword>
<dbReference type="EMBL" id="JAATIQ010000001">
    <property type="protein sequence ID" value="KAF4404536.1"/>
    <property type="molecule type" value="Genomic_DNA"/>
</dbReference>
<dbReference type="InterPro" id="IPR039391">
    <property type="entry name" value="Phytocyanin-like"/>
</dbReference>
<feature type="transmembrane region" description="Helical" evidence="6">
    <location>
        <begin position="145"/>
        <end position="165"/>
    </location>
</feature>
<name>A0A7J6IB66_CANSA</name>
<dbReference type="Proteomes" id="UP000583929">
    <property type="component" value="Unassembled WGS sequence"/>
</dbReference>
<keyword evidence="5" id="KW-0325">Glycoprotein</keyword>
<reference evidence="11 12" key="1">
    <citation type="journal article" date="2020" name="bioRxiv">
        <title>Sequence and annotation of 42 cannabis genomes reveals extensive copy number variation in cannabinoid synthesis and pathogen resistance genes.</title>
        <authorList>
            <person name="Mckernan K.J."/>
            <person name="Helbert Y."/>
            <person name="Kane L.T."/>
            <person name="Ebling H."/>
            <person name="Zhang L."/>
            <person name="Liu B."/>
            <person name="Eaton Z."/>
            <person name="Mclaughlin S."/>
            <person name="Kingan S."/>
            <person name="Baybayan P."/>
            <person name="Concepcion G."/>
            <person name="Jordan M."/>
            <person name="Riva A."/>
            <person name="Barbazuk W."/>
            <person name="Harkins T."/>
        </authorList>
    </citation>
    <scope>NUCLEOTIDE SEQUENCE [LARGE SCALE GENOMIC DNA]</scope>
    <source>
        <strain evidence="11 12">cv. Jamaican Lion 4</strain>
        <strain evidence="10">Father</strain>
        <strain evidence="9">Mother</strain>
        <tissue evidence="10">Leaf</tissue>
    </source>
</reference>
<dbReference type="Proteomes" id="UP000525078">
    <property type="component" value="Unassembled WGS sequence"/>
</dbReference>
<feature type="chain" id="PRO_5033913091" description="Phytocyanin domain-containing protein" evidence="7">
    <location>
        <begin position="30"/>
        <end position="166"/>
    </location>
</feature>
<dbReference type="GO" id="GO:0046872">
    <property type="term" value="F:metal ion binding"/>
    <property type="evidence" value="ECO:0007669"/>
    <property type="project" value="UniProtKB-KW"/>
</dbReference>
<keyword evidence="7" id="KW-0732">Signal</keyword>
<keyword evidence="12" id="KW-1185">Reference proteome</keyword>
<feature type="signal peptide" evidence="7">
    <location>
        <begin position="1"/>
        <end position="29"/>
    </location>
</feature>
<dbReference type="AlphaFoldDB" id="A0A7J6IB66"/>
<gene>
    <name evidence="9" type="ORF">F8388_005855</name>
    <name evidence="10" type="ORF">G4B88_005922</name>
</gene>
<evidence type="ECO:0000256" key="7">
    <source>
        <dbReference type="SAM" id="SignalP"/>
    </source>
</evidence>
<dbReference type="FunFam" id="2.60.40.420:FF:000003">
    <property type="entry name" value="Blue copper"/>
    <property type="match status" value="1"/>
</dbReference>
<dbReference type="EMBL" id="JAATIP010000011">
    <property type="protein sequence ID" value="KAF4394221.1"/>
    <property type="molecule type" value="Genomic_DNA"/>
</dbReference>
<keyword evidence="1" id="KW-0813">Transport</keyword>
<keyword evidence="6" id="KW-0812">Transmembrane</keyword>
<evidence type="ECO:0000313" key="11">
    <source>
        <dbReference type="Proteomes" id="UP000525078"/>
    </source>
</evidence>
<evidence type="ECO:0000313" key="10">
    <source>
        <dbReference type="EMBL" id="KAF4404536.1"/>
    </source>
</evidence>